<accession>A0A367GU74</accession>
<dbReference type="PANTHER" id="PTHR33446:SF2">
    <property type="entry name" value="PROTEIN TONB"/>
    <property type="match status" value="1"/>
</dbReference>
<organism evidence="11 12">
    <name type="scientific">Mucilaginibacter hurinus</name>
    <dbReference type="NCBI Taxonomy" id="2201324"/>
    <lineage>
        <taxon>Bacteria</taxon>
        <taxon>Pseudomonadati</taxon>
        <taxon>Bacteroidota</taxon>
        <taxon>Sphingobacteriia</taxon>
        <taxon>Sphingobacteriales</taxon>
        <taxon>Sphingobacteriaceae</taxon>
        <taxon>Mucilaginibacter</taxon>
    </lineage>
</organism>
<name>A0A367GU74_9SPHI</name>
<keyword evidence="5" id="KW-0997">Cell inner membrane</keyword>
<dbReference type="SUPFAM" id="SSF74653">
    <property type="entry name" value="TolA/TonB C-terminal domain"/>
    <property type="match status" value="1"/>
</dbReference>
<evidence type="ECO:0000256" key="8">
    <source>
        <dbReference type="ARBA" id="ARBA00022989"/>
    </source>
</evidence>
<evidence type="ECO:0000256" key="1">
    <source>
        <dbReference type="ARBA" id="ARBA00004383"/>
    </source>
</evidence>
<evidence type="ECO:0000256" key="3">
    <source>
        <dbReference type="ARBA" id="ARBA00022448"/>
    </source>
</evidence>
<dbReference type="GO" id="GO:0015031">
    <property type="term" value="P:protein transport"/>
    <property type="evidence" value="ECO:0007669"/>
    <property type="project" value="UniProtKB-KW"/>
</dbReference>
<evidence type="ECO:0000313" key="12">
    <source>
        <dbReference type="Proteomes" id="UP000253209"/>
    </source>
</evidence>
<dbReference type="NCBIfam" id="TIGR01352">
    <property type="entry name" value="tonB_Cterm"/>
    <property type="match status" value="1"/>
</dbReference>
<comment type="subcellular location">
    <subcellularLocation>
        <location evidence="1">Cell inner membrane</location>
        <topology evidence="1">Single-pass membrane protein</topology>
        <orientation evidence="1">Periplasmic side</orientation>
    </subcellularLocation>
</comment>
<proteinExistence type="inferred from homology"/>
<evidence type="ECO:0000256" key="2">
    <source>
        <dbReference type="ARBA" id="ARBA00006555"/>
    </source>
</evidence>
<dbReference type="AlphaFoldDB" id="A0A367GU74"/>
<keyword evidence="9" id="KW-0472">Membrane</keyword>
<dbReference type="InterPro" id="IPR051045">
    <property type="entry name" value="TonB-dependent_transducer"/>
</dbReference>
<keyword evidence="7" id="KW-0653">Protein transport</keyword>
<evidence type="ECO:0000256" key="4">
    <source>
        <dbReference type="ARBA" id="ARBA00022475"/>
    </source>
</evidence>
<keyword evidence="8" id="KW-1133">Transmembrane helix</keyword>
<dbReference type="GO" id="GO:0098797">
    <property type="term" value="C:plasma membrane protein complex"/>
    <property type="evidence" value="ECO:0007669"/>
    <property type="project" value="TreeGrafter"/>
</dbReference>
<evidence type="ECO:0000259" key="10">
    <source>
        <dbReference type="PROSITE" id="PS52015"/>
    </source>
</evidence>
<evidence type="ECO:0000256" key="6">
    <source>
        <dbReference type="ARBA" id="ARBA00022692"/>
    </source>
</evidence>
<keyword evidence="4" id="KW-1003">Cell membrane</keyword>
<dbReference type="InterPro" id="IPR037682">
    <property type="entry name" value="TonB_C"/>
</dbReference>
<evidence type="ECO:0000256" key="7">
    <source>
        <dbReference type="ARBA" id="ARBA00022927"/>
    </source>
</evidence>
<sequence length="233" mass="26427">MINYLIVPIFMMMKRFVLTLTCIMADIINIYGQPVFRGGDNALKAFISGKIVYPEYSRQNCISGTIQVRFRLDKTGRVTDAVIHQGLGIDLDDEALRVVKLTSGKWDVPAGYNTATRIVLPVSFTADQTRCNNITTSESDRAIQTYKNRQNLEDVVIHYYKSKQQGKADTASEATIVNLKKQLGFDDELITELLAQADSKFKQEDRVGACEDWMFIRNIGSTRADKFIDRYCK</sequence>
<dbReference type="Gene3D" id="3.30.1150.10">
    <property type="match status" value="1"/>
</dbReference>
<evidence type="ECO:0000313" key="11">
    <source>
        <dbReference type="EMBL" id="RCH56748.1"/>
    </source>
</evidence>
<evidence type="ECO:0000256" key="9">
    <source>
        <dbReference type="ARBA" id="ARBA00023136"/>
    </source>
</evidence>
<comment type="caution">
    <text evidence="11">The sequence shown here is derived from an EMBL/GenBank/DDBJ whole genome shotgun (WGS) entry which is preliminary data.</text>
</comment>
<dbReference type="PANTHER" id="PTHR33446">
    <property type="entry name" value="PROTEIN TONB-RELATED"/>
    <property type="match status" value="1"/>
</dbReference>
<reference evidence="11 12" key="1">
    <citation type="submission" date="2018-05" db="EMBL/GenBank/DDBJ databases">
        <title>Mucilaginibacter hurinus sp. nov., isolated from briquette warehouse soil.</title>
        <authorList>
            <person name="Choi L."/>
        </authorList>
    </citation>
    <scope>NUCLEOTIDE SEQUENCE [LARGE SCALE GENOMIC DNA]</scope>
    <source>
        <strain evidence="11 12">ZR32</strain>
    </source>
</reference>
<dbReference type="InterPro" id="IPR006260">
    <property type="entry name" value="TonB/TolA_C"/>
</dbReference>
<dbReference type="EMBL" id="QGDC01000001">
    <property type="protein sequence ID" value="RCH56748.1"/>
    <property type="molecule type" value="Genomic_DNA"/>
</dbReference>
<keyword evidence="6" id="KW-0812">Transmembrane</keyword>
<dbReference type="GO" id="GO:0031992">
    <property type="term" value="F:energy transducer activity"/>
    <property type="evidence" value="ECO:0007669"/>
    <property type="project" value="TreeGrafter"/>
</dbReference>
<protein>
    <submittedName>
        <fullName evidence="11">Energy transducer TonB</fullName>
    </submittedName>
</protein>
<feature type="domain" description="TonB C-terminal" evidence="10">
    <location>
        <begin position="38"/>
        <end position="133"/>
    </location>
</feature>
<gene>
    <name evidence="11" type="ORF">DJ568_02520</name>
</gene>
<evidence type="ECO:0000256" key="5">
    <source>
        <dbReference type="ARBA" id="ARBA00022519"/>
    </source>
</evidence>
<dbReference type="Proteomes" id="UP000253209">
    <property type="component" value="Unassembled WGS sequence"/>
</dbReference>
<dbReference type="Pfam" id="PF03544">
    <property type="entry name" value="TonB_C"/>
    <property type="match status" value="1"/>
</dbReference>
<dbReference type="GO" id="GO:0055085">
    <property type="term" value="P:transmembrane transport"/>
    <property type="evidence" value="ECO:0007669"/>
    <property type="project" value="InterPro"/>
</dbReference>
<dbReference type="PROSITE" id="PS52015">
    <property type="entry name" value="TONB_CTD"/>
    <property type="match status" value="1"/>
</dbReference>
<keyword evidence="12" id="KW-1185">Reference proteome</keyword>
<comment type="similarity">
    <text evidence="2">Belongs to the TonB family.</text>
</comment>
<keyword evidence="3" id="KW-0813">Transport</keyword>